<feature type="compositionally biased region" description="Low complexity" evidence="20">
    <location>
        <begin position="104"/>
        <end position="122"/>
    </location>
</feature>
<evidence type="ECO:0000256" key="14">
    <source>
        <dbReference type="ARBA" id="ARBA00023329"/>
    </source>
</evidence>
<feature type="transmembrane region" description="Helical" evidence="19">
    <location>
        <begin position="523"/>
        <end position="543"/>
    </location>
</feature>
<evidence type="ECO:0000256" key="7">
    <source>
        <dbReference type="ARBA" id="ARBA00022448"/>
    </source>
</evidence>
<dbReference type="GO" id="GO:0061709">
    <property type="term" value="P:reticulophagy"/>
    <property type="evidence" value="ECO:0007669"/>
    <property type="project" value="TreeGrafter"/>
</dbReference>
<dbReference type="GO" id="GO:0030659">
    <property type="term" value="C:cytoplasmic vesicle membrane"/>
    <property type="evidence" value="ECO:0007669"/>
    <property type="project" value="UniProtKB-SubCell"/>
</dbReference>
<accession>A0AAV5AIM3</accession>
<comment type="caution">
    <text evidence="21">The sequence shown here is derived from an EMBL/GenBank/DDBJ whole genome shotgun (WGS) entry which is preliminary data.</text>
</comment>
<evidence type="ECO:0000256" key="20">
    <source>
        <dbReference type="SAM" id="MobiDB-lite"/>
    </source>
</evidence>
<dbReference type="Proteomes" id="UP001050691">
    <property type="component" value="Unassembled WGS sequence"/>
</dbReference>
<evidence type="ECO:0000256" key="3">
    <source>
        <dbReference type="ARBA" id="ARBA00004511"/>
    </source>
</evidence>
<dbReference type="InterPro" id="IPR007241">
    <property type="entry name" value="Autophagy-rel_prot_9"/>
</dbReference>
<evidence type="ECO:0000256" key="10">
    <source>
        <dbReference type="ARBA" id="ARBA00023006"/>
    </source>
</evidence>
<reference evidence="21" key="1">
    <citation type="submission" date="2021-10" db="EMBL/GenBank/DDBJ databases">
        <title>De novo Genome Assembly of Clathrus columnatus (Basidiomycota, Fungi) Using Illumina and Nanopore Sequence Data.</title>
        <authorList>
            <person name="Ogiso-Tanaka E."/>
            <person name="Itagaki H."/>
            <person name="Hosoya T."/>
            <person name="Hosaka K."/>
        </authorList>
    </citation>
    <scope>NUCLEOTIDE SEQUENCE</scope>
    <source>
        <strain evidence="21">MO-923</strain>
    </source>
</reference>
<dbReference type="GO" id="GO:0006869">
    <property type="term" value="P:lipid transport"/>
    <property type="evidence" value="ECO:0007669"/>
    <property type="project" value="UniProtKB-KW"/>
</dbReference>
<dbReference type="PANTHER" id="PTHR13038">
    <property type="entry name" value="APG9 AUTOPHAGY 9"/>
    <property type="match status" value="1"/>
</dbReference>
<comment type="subcellular location">
    <subcellularLocation>
        <location evidence="1">Cytoplasmic vesicle membrane</location>
        <topology evidence="1">Multi-pass membrane protein</topology>
    </subcellularLocation>
    <subcellularLocation>
        <location evidence="2">Endoplasmic reticulum membrane</location>
        <topology evidence="2">Multi-pass membrane protein</topology>
    </subcellularLocation>
    <subcellularLocation>
        <location evidence="4">Golgi apparatus membrane</location>
        <topology evidence="4">Multi-pass membrane protein</topology>
    </subcellularLocation>
    <subcellularLocation>
        <location evidence="3 19">Preautophagosomal structure membrane</location>
        <topology evidence="3 19">Multi-pass membrane protein</topology>
    </subcellularLocation>
</comment>
<dbReference type="GO" id="GO:0000139">
    <property type="term" value="C:Golgi membrane"/>
    <property type="evidence" value="ECO:0007669"/>
    <property type="project" value="UniProtKB-SubCell"/>
</dbReference>
<keyword evidence="11" id="KW-0333">Golgi apparatus</keyword>
<keyword evidence="14" id="KW-0968">Cytoplasmic vesicle</keyword>
<feature type="compositionally biased region" description="Basic and acidic residues" evidence="20">
    <location>
        <begin position="76"/>
        <end position="87"/>
    </location>
</feature>
<evidence type="ECO:0000256" key="11">
    <source>
        <dbReference type="ARBA" id="ARBA00023034"/>
    </source>
</evidence>
<evidence type="ECO:0000256" key="4">
    <source>
        <dbReference type="ARBA" id="ARBA00004653"/>
    </source>
</evidence>
<keyword evidence="9 19" id="KW-1133">Transmembrane helix</keyword>
<gene>
    <name evidence="21" type="ORF">Clacol_006777</name>
</gene>
<dbReference type="GO" id="GO:0005789">
    <property type="term" value="C:endoplasmic reticulum membrane"/>
    <property type="evidence" value="ECO:0007669"/>
    <property type="project" value="UniProtKB-SubCell"/>
</dbReference>
<evidence type="ECO:0000256" key="16">
    <source>
        <dbReference type="ARBA" id="ARBA00024615"/>
    </source>
</evidence>
<comment type="catalytic activity">
    <reaction evidence="18">
        <text>a 1,2-diacyl-sn-glycero-3-phosphocholine(in) = a 1,2-diacyl-sn-glycero-3-phosphocholine(out)</text>
        <dbReference type="Rhea" id="RHEA:38571"/>
        <dbReference type="ChEBI" id="CHEBI:57643"/>
    </reaction>
</comment>
<feature type="region of interest" description="Disordered" evidence="20">
    <location>
        <begin position="62"/>
        <end position="155"/>
    </location>
</feature>
<evidence type="ECO:0000256" key="18">
    <source>
        <dbReference type="ARBA" id="ARBA00024631"/>
    </source>
</evidence>
<dbReference type="GO" id="GO:0005776">
    <property type="term" value="C:autophagosome"/>
    <property type="evidence" value="ECO:0007669"/>
    <property type="project" value="TreeGrafter"/>
</dbReference>
<proteinExistence type="inferred from homology"/>
<feature type="region of interest" description="Disordered" evidence="20">
    <location>
        <begin position="797"/>
        <end position="840"/>
    </location>
</feature>
<comment type="similarity">
    <text evidence="5 19">Belongs to the ATG9 family.</text>
</comment>
<dbReference type="GO" id="GO:0000422">
    <property type="term" value="P:autophagy of mitochondrion"/>
    <property type="evidence" value="ECO:0007669"/>
    <property type="project" value="TreeGrafter"/>
</dbReference>
<keyword evidence="7 19" id="KW-0813">Transport</keyword>
<name>A0AAV5AIM3_9AGAM</name>
<comment type="catalytic activity">
    <reaction evidence="17">
        <text>a 1,2-diacyl-sn-glycero-3-phospho-(1D-myo-inositol-3-phosphate)(in) = a 1,2-diacyl-sn-glycero-3-phospho-(1D-myo-inositol-3-phosphate)(out)</text>
        <dbReference type="Rhea" id="RHEA:67920"/>
        <dbReference type="ChEBI" id="CHEBI:58088"/>
    </reaction>
</comment>
<keyword evidence="8 19" id="KW-0812">Transmembrane</keyword>
<evidence type="ECO:0000256" key="1">
    <source>
        <dbReference type="ARBA" id="ARBA00004439"/>
    </source>
</evidence>
<feature type="transmembrane region" description="Helical" evidence="19">
    <location>
        <begin position="440"/>
        <end position="460"/>
    </location>
</feature>
<dbReference type="GO" id="GO:0034727">
    <property type="term" value="P:piecemeal microautophagy of the nucleus"/>
    <property type="evidence" value="ECO:0007669"/>
    <property type="project" value="TreeGrafter"/>
</dbReference>
<evidence type="ECO:0000256" key="12">
    <source>
        <dbReference type="ARBA" id="ARBA00023055"/>
    </source>
</evidence>
<feature type="transmembrane region" description="Helical" evidence="19">
    <location>
        <begin position="248"/>
        <end position="269"/>
    </location>
</feature>
<feature type="compositionally biased region" description="Polar residues" evidence="20">
    <location>
        <begin position="62"/>
        <end position="75"/>
    </location>
</feature>
<keyword evidence="22" id="KW-1185">Reference proteome</keyword>
<evidence type="ECO:0000256" key="19">
    <source>
        <dbReference type="RuleBase" id="RU364027"/>
    </source>
</evidence>
<dbReference type="GO" id="GO:0034045">
    <property type="term" value="C:phagophore assembly site membrane"/>
    <property type="evidence" value="ECO:0007669"/>
    <property type="project" value="UniProtKB-SubCell"/>
</dbReference>
<keyword evidence="10 19" id="KW-0072">Autophagy</keyword>
<comment type="function">
    <text evidence="19">Phospholipid scramblase involved in autophagy. Cycles between the preautophagosomal structure/phagophore assembly site (PAS) and the cytoplasmic vesicle pool and supplies membrane for the growing autophagosome. Lipid scramblase activity plays a key role in preautophagosomal structure/phagophore assembly by distributing the phospholipids that arrive through ATG2 from the cytoplasmic to the luminal leaflet of the bilayer, thereby driving autophagosomal membrane expansion.</text>
</comment>
<feature type="transmembrane region" description="Helical" evidence="19">
    <location>
        <begin position="629"/>
        <end position="650"/>
    </location>
</feature>
<evidence type="ECO:0000256" key="17">
    <source>
        <dbReference type="ARBA" id="ARBA00024621"/>
    </source>
</evidence>
<keyword evidence="12 19" id="KW-0445">Lipid transport</keyword>
<comment type="catalytic activity">
    <reaction evidence="15">
        <text>a 1,2-diacyl-sn-glycero-3-phospho-L-serine(in) = a 1,2-diacyl-sn-glycero-3-phospho-L-serine(out)</text>
        <dbReference type="Rhea" id="RHEA:38663"/>
        <dbReference type="ChEBI" id="CHEBI:57262"/>
    </reaction>
</comment>
<dbReference type="EMBL" id="BPWL01000007">
    <property type="protein sequence ID" value="GJJ12534.1"/>
    <property type="molecule type" value="Genomic_DNA"/>
</dbReference>
<evidence type="ECO:0000256" key="6">
    <source>
        <dbReference type="ARBA" id="ARBA00018074"/>
    </source>
</evidence>
<dbReference type="Pfam" id="PF04109">
    <property type="entry name" value="ATG9"/>
    <property type="match status" value="1"/>
</dbReference>
<keyword evidence="13 19" id="KW-0472">Membrane</keyword>
<dbReference type="PANTHER" id="PTHR13038:SF10">
    <property type="entry name" value="AUTOPHAGY-RELATED PROTEIN 9"/>
    <property type="match status" value="1"/>
</dbReference>
<dbReference type="AlphaFoldDB" id="A0AAV5AIM3"/>
<evidence type="ECO:0000313" key="21">
    <source>
        <dbReference type="EMBL" id="GJJ12534.1"/>
    </source>
</evidence>
<comment type="catalytic activity">
    <reaction evidence="16">
        <text>a 1,2-diacyl-sn-glycero-3-phosphoethanolamine(in) = a 1,2-diacyl-sn-glycero-3-phosphoethanolamine(out)</text>
        <dbReference type="Rhea" id="RHEA:38895"/>
        <dbReference type="ChEBI" id="CHEBI:64612"/>
    </reaction>
</comment>
<feature type="compositionally biased region" description="Pro residues" evidence="20">
    <location>
        <begin position="140"/>
        <end position="153"/>
    </location>
</feature>
<evidence type="ECO:0000313" key="22">
    <source>
        <dbReference type="Proteomes" id="UP001050691"/>
    </source>
</evidence>
<evidence type="ECO:0000256" key="15">
    <source>
        <dbReference type="ARBA" id="ARBA00024479"/>
    </source>
</evidence>
<sequence>MYGTPQSSMRASDSRSPAVSRAFLGMLNPIGRQYHGYEATSLLEEEENVELDASHQMSNINIASTSKSKTPWSLQDKTDISKNNDDRSSDDEVPQSLMFEVATRPKSSQRSNSRPSRPSRAPNTKLPVLPTTHPVHRSMPPKPSEVEAPPPMSQRPIHIPIRRGLDDYERALWNWINVYNIDVFLQDTYSYYEGKGIYCIALSRGLNLLTVGFVISFSTFLLGCVDYSRLRHDRHQMARLSDVMVDRCLTRFSGLTLLFFLCFGAFYIWQVIQFIFHVRRLVDMYRFYTHLLGIPDADIQTISWPEIVRRIGAIRDQNPVTALSSAVESNPGFSPLTAKLDAHDVANRIMRQENYLIALFNKELLDLRSPIPKFIARLLNTHGGGSIHGNGKSETLTQALEWNLRFCLMGWLFDGSGRVNRSFLNQRNRKVLVEQLRRRFIFMGVINAIAVPFIVPYILLHSFFRYFEEYHKNPSSLSGRKYTLLAEWKFREFNELPHHFARRLAESYPAASMYIGQFPNEKIAILMRFVAFIAGSFAAVLLLASVIDPDLFLGFEITPHRTVLFYIGVFGSILAVARGMVPEENRIFDPEMLMTEVIHFTHYMPEEWKGKLHSQSVHKEFGKLFQMKVMIFAQELLSVVLTPFILWYSLPPCAPAIVDFFREFSLHVDGLDYVCSFAVFDFKRHGNVKYGAPAEPTENRFMSKEGKMEKSFLNFKAANPQWNPTEPTGSLYLNRMADYRAGIPHLRPGLHQRRPGMIGGVGGVPHLFEDKDTFVAAQAQEYDRAFQQSMAKAKKQKGTVMSSVQGDDDPTPVQSTSFPRTVRDADRTPDGGVDSELGDSYVDDIKMQRAGKTFLPVASERHEETLLEDGGVMGLFAQIYEKGRPVL</sequence>
<organism evidence="21 22">
    <name type="scientific">Clathrus columnatus</name>
    <dbReference type="NCBI Taxonomy" id="1419009"/>
    <lineage>
        <taxon>Eukaryota</taxon>
        <taxon>Fungi</taxon>
        <taxon>Dikarya</taxon>
        <taxon>Basidiomycota</taxon>
        <taxon>Agaricomycotina</taxon>
        <taxon>Agaricomycetes</taxon>
        <taxon>Phallomycetidae</taxon>
        <taxon>Phallales</taxon>
        <taxon>Clathraceae</taxon>
        <taxon>Clathrus</taxon>
    </lineage>
</organism>
<dbReference type="GO" id="GO:0034497">
    <property type="term" value="P:protein localization to phagophore assembly site"/>
    <property type="evidence" value="ECO:0007669"/>
    <property type="project" value="TreeGrafter"/>
</dbReference>
<feature type="transmembrane region" description="Helical" evidence="19">
    <location>
        <begin position="205"/>
        <end position="227"/>
    </location>
</feature>
<evidence type="ECO:0000256" key="13">
    <source>
        <dbReference type="ARBA" id="ARBA00023136"/>
    </source>
</evidence>
<protein>
    <recommendedName>
        <fullName evidence="6 19">Autophagy-related protein 9</fullName>
    </recommendedName>
</protein>
<feature type="transmembrane region" description="Helical" evidence="19">
    <location>
        <begin position="563"/>
        <end position="581"/>
    </location>
</feature>
<evidence type="ECO:0000256" key="5">
    <source>
        <dbReference type="ARBA" id="ARBA00006185"/>
    </source>
</evidence>
<evidence type="ECO:0000256" key="8">
    <source>
        <dbReference type="ARBA" id="ARBA00022692"/>
    </source>
</evidence>
<evidence type="ECO:0000256" key="2">
    <source>
        <dbReference type="ARBA" id="ARBA00004477"/>
    </source>
</evidence>
<evidence type="ECO:0000256" key="9">
    <source>
        <dbReference type="ARBA" id="ARBA00022989"/>
    </source>
</evidence>